<evidence type="ECO:0000313" key="2">
    <source>
        <dbReference type="EMBL" id="KIK73268.1"/>
    </source>
</evidence>
<dbReference type="InParanoid" id="A0A0D0CCP4"/>
<dbReference type="EMBL" id="KN829930">
    <property type="protein sequence ID" value="KIK73268.1"/>
    <property type="molecule type" value="Genomic_DNA"/>
</dbReference>
<accession>A0A0D0CCP4</accession>
<feature type="compositionally biased region" description="Basic and acidic residues" evidence="1">
    <location>
        <begin position="131"/>
        <end position="202"/>
    </location>
</feature>
<name>A0A0D0CCP4_9AGAM</name>
<feature type="compositionally biased region" description="Basic and acidic residues" evidence="1">
    <location>
        <begin position="267"/>
        <end position="280"/>
    </location>
</feature>
<dbReference type="Proteomes" id="UP000054538">
    <property type="component" value="Unassembled WGS sequence"/>
</dbReference>
<evidence type="ECO:0000313" key="3">
    <source>
        <dbReference type="Proteomes" id="UP000054538"/>
    </source>
</evidence>
<dbReference type="HOGENOM" id="CLU_847593_0_0_1"/>
<feature type="region of interest" description="Disordered" evidence="1">
    <location>
        <begin position="123"/>
        <end position="328"/>
    </location>
</feature>
<feature type="compositionally biased region" description="Basic and acidic residues" evidence="1">
    <location>
        <begin position="298"/>
        <end position="310"/>
    </location>
</feature>
<proteinExistence type="predicted"/>
<dbReference type="AlphaFoldDB" id="A0A0D0CCP4"/>
<organism evidence="2 3">
    <name type="scientific">Paxillus rubicundulus Ve08.2h10</name>
    <dbReference type="NCBI Taxonomy" id="930991"/>
    <lineage>
        <taxon>Eukaryota</taxon>
        <taxon>Fungi</taxon>
        <taxon>Dikarya</taxon>
        <taxon>Basidiomycota</taxon>
        <taxon>Agaricomycotina</taxon>
        <taxon>Agaricomycetes</taxon>
        <taxon>Agaricomycetidae</taxon>
        <taxon>Boletales</taxon>
        <taxon>Paxilineae</taxon>
        <taxon>Paxillaceae</taxon>
        <taxon>Paxillus</taxon>
    </lineage>
</organism>
<keyword evidence="3" id="KW-1185">Reference proteome</keyword>
<reference evidence="3" key="2">
    <citation type="submission" date="2015-01" db="EMBL/GenBank/DDBJ databases">
        <title>Evolutionary Origins and Diversification of the Mycorrhizal Mutualists.</title>
        <authorList>
            <consortium name="DOE Joint Genome Institute"/>
            <consortium name="Mycorrhizal Genomics Consortium"/>
            <person name="Kohler A."/>
            <person name="Kuo A."/>
            <person name="Nagy L.G."/>
            <person name="Floudas D."/>
            <person name="Copeland A."/>
            <person name="Barry K.W."/>
            <person name="Cichocki N."/>
            <person name="Veneault-Fourrey C."/>
            <person name="LaButti K."/>
            <person name="Lindquist E.A."/>
            <person name="Lipzen A."/>
            <person name="Lundell T."/>
            <person name="Morin E."/>
            <person name="Murat C."/>
            <person name="Riley R."/>
            <person name="Ohm R."/>
            <person name="Sun H."/>
            <person name="Tunlid A."/>
            <person name="Henrissat B."/>
            <person name="Grigoriev I.V."/>
            <person name="Hibbett D.S."/>
            <person name="Martin F."/>
        </authorList>
    </citation>
    <scope>NUCLEOTIDE SEQUENCE [LARGE SCALE GENOMIC DNA]</scope>
    <source>
        <strain evidence="3">Ve08.2h10</strain>
    </source>
</reference>
<protein>
    <submittedName>
        <fullName evidence="2">Uncharacterized protein</fullName>
    </submittedName>
</protein>
<reference evidence="2 3" key="1">
    <citation type="submission" date="2014-04" db="EMBL/GenBank/DDBJ databases">
        <authorList>
            <consortium name="DOE Joint Genome Institute"/>
            <person name="Kuo A."/>
            <person name="Kohler A."/>
            <person name="Jargeat P."/>
            <person name="Nagy L.G."/>
            <person name="Floudas D."/>
            <person name="Copeland A."/>
            <person name="Barry K.W."/>
            <person name="Cichocki N."/>
            <person name="Veneault-Fourrey C."/>
            <person name="LaButti K."/>
            <person name="Lindquist E.A."/>
            <person name="Lipzen A."/>
            <person name="Lundell T."/>
            <person name="Morin E."/>
            <person name="Murat C."/>
            <person name="Sun H."/>
            <person name="Tunlid A."/>
            <person name="Henrissat B."/>
            <person name="Grigoriev I.V."/>
            <person name="Hibbett D.S."/>
            <person name="Martin F."/>
            <person name="Nordberg H.P."/>
            <person name="Cantor M.N."/>
            <person name="Hua S.X."/>
        </authorList>
    </citation>
    <scope>NUCLEOTIDE SEQUENCE [LARGE SCALE GENOMIC DNA]</scope>
    <source>
        <strain evidence="2 3">Ve08.2h10</strain>
    </source>
</reference>
<feature type="compositionally biased region" description="Acidic residues" evidence="1">
    <location>
        <begin position="281"/>
        <end position="297"/>
    </location>
</feature>
<sequence>MELIRSSVSPPRPPVKKSVKTHNFVVGTTTATPVSGLLLGWTKGVSSTSKTLGHSLSQREYPHPSTEIPTDNKSVFNVCSCAGLGDDADTYNPVAHSSPPQLSIWKLSTPGYNATQPVNASNVTARAGHQGIRDQRQGFGGKGEHQDKEEGRHGGSDRVDNEAVRVDEGQRRQRGDDDSEGKGEGDSAMHGLDDDSKDEGDSARLGGGGVDYNNETKPNNVPRKPAASDSMDNGNGGGNGDNNGDDDDGNLPSMYNDIHNEEGDEDGVTKDSKDSDTKGSEDDEPEVDETGENESEEDRPRPSGKSFKEKGKPRKVTPCQGRLETILA</sequence>
<evidence type="ECO:0000256" key="1">
    <source>
        <dbReference type="SAM" id="MobiDB-lite"/>
    </source>
</evidence>
<gene>
    <name evidence="2" type="ORF">PAXRUDRAFT_21045</name>
</gene>